<proteinExistence type="predicted"/>
<comment type="caution">
    <text evidence="2">The sequence shown here is derived from an EMBL/GenBank/DDBJ whole genome shotgun (WGS) entry which is preliminary data.</text>
</comment>
<protein>
    <submittedName>
        <fullName evidence="2">Uridine kinase</fullName>
        <ecNumber evidence="2">2.7.1.48</ecNumber>
    </submittedName>
</protein>
<evidence type="ECO:0000313" key="3">
    <source>
        <dbReference type="Proteomes" id="UP000617426"/>
    </source>
</evidence>
<dbReference type="GO" id="GO:0004849">
    <property type="term" value="F:uridine kinase activity"/>
    <property type="evidence" value="ECO:0007669"/>
    <property type="project" value="UniProtKB-EC"/>
</dbReference>
<evidence type="ECO:0000313" key="2">
    <source>
        <dbReference type="EMBL" id="MBB6335493.1"/>
    </source>
</evidence>
<dbReference type="SUPFAM" id="SSF52540">
    <property type="entry name" value="P-loop containing nucleoside triphosphate hydrolases"/>
    <property type="match status" value="1"/>
</dbReference>
<keyword evidence="3" id="KW-1185">Reference proteome</keyword>
<accession>A0A923E602</accession>
<name>A0A923E602_9ACTO</name>
<organism evidence="2 3">
    <name type="scientific">Schaalia hyovaginalis</name>
    <dbReference type="NCBI Taxonomy" id="29316"/>
    <lineage>
        <taxon>Bacteria</taxon>
        <taxon>Bacillati</taxon>
        <taxon>Actinomycetota</taxon>
        <taxon>Actinomycetes</taxon>
        <taxon>Actinomycetales</taxon>
        <taxon>Actinomycetaceae</taxon>
        <taxon>Schaalia</taxon>
    </lineage>
</organism>
<sequence length="209" mass="22907">MAVTPAPRARVIILAGPSGSGKTSLSTRTGIRAVSLDHFYRDDTEDGMPRFPTGLIDWDDPASWNHDEARDALIELCRAGSAQIPVYDIPTNRRTAVQTLCLDEAETVFIAEGVFAASLVDDLREAGVLADALCIARSPLRNMWYRFLRDLGEGRKAPHVLVLRGMHLARKEPAMVRGWIRQGCRPVTSLGEAESALLLTTARNATARN</sequence>
<dbReference type="EMBL" id="JACHMK010000001">
    <property type="protein sequence ID" value="MBB6335493.1"/>
    <property type="molecule type" value="Genomic_DNA"/>
</dbReference>
<dbReference type="GO" id="GO:0005524">
    <property type="term" value="F:ATP binding"/>
    <property type="evidence" value="ECO:0007669"/>
    <property type="project" value="InterPro"/>
</dbReference>
<keyword evidence="2" id="KW-0418">Kinase</keyword>
<dbReference type="AlphaFoldDB" id="A0A923E602"/>
<dbReference type="Pfam" id="PF00485">
    <property type="entry name" value="PRK"/>
    <property type="match status" value="1"/>
</dbReference>
<feature type="domain" description="Phosphoribulokinase/uridine kinase" evidence="1">
    <location>
        <begin position="11"/>
        <end position="117"/>
    </location>
</feature>
<dbReference type="InterPro" id="IPR006083">
    <property type="entry name" value="PRK/URK"/>
</dbReference>
<dbReference type="Gene3D" id="3.40.50.300">
    <property type="entry name" value="P-loop containing nucleotide triphosphate hydrolases"/>
    <property type="match status" value="1"/>
</dbReference>
<keyword evidence="2" id="KW-0808">Transferase</keyword>
<reference evidence="2" key="1">
    <citation type="submission" date="2020-08" db="EMBL/GenBank/DDBJ databases">
        <title>Sequencing the genomes of 1000 actinobacteria strains.</title>
        <authorList>
            <person name="Klenk H.-P."/>
        </authorList>
    </citation>
    <scope>NUCLEOTIDE SEQUENCE</scope>
    <source>
        <strain evidence="2">DSM 10695</strain>
    </source>
</reference>
<gene>
    <name evidence="2" type="ORF">HD592_002058</name>
</gene>
<evidence type="ECO:0000259" key="1">
    <source>
        <dbReference type="Pfam" id="PF00485"/>
    </source>
</evidence>
<dbReference type="Proteomes" id="UP000617426">
    <property type="component" value="Unassembled WGS sequence"/>
</dbReference>
<dbReference type="RefSeq" id="WP_184453887.1">
    <property type="nucleotide sequence ID" value="NZ_JACHMK010000001.1"/>
</dbReference>
<dbReference type="EC" id="2.7.1.48" evidence="2"/>
<dbReference type="InterPro" id="IPR027417">
    <property type="entry name" value="P-loop_NTPase"/>
</dbReference>